<accession>A0ACD5ZJY2</accession>
<evidence type="ECO:0000313" key="1">
    <source>
        <dbReference type="EnsemblPlants" id="AVESA.00010b.r2.6DG1176140.1.CDS.1"/>
    </source>
</evidence>
<dbReference type="EnsemblPlants" id="AVESA.00010b.r2.6DG1176140.1">
    <property type="protein sequence ID" value="AVESA.00010b.r2.6DG1176140.1.CDS.1"/>
    <property type="gene ID" value="AVESA.00010b.r2.6DG1176140"/>
</dbReference>
<evidence type="ECO:0000313" key="2">
    <source>
        <dbReference type="Proteomes" id="UP001732700"/>
    </source>
</evidence>
<dbReference type="Proteomes" id="UP001732700">
    <property type="component" value="Chromosome 6D"/>
</dbReference>
<protein>
    <submittedName>
        <fullName evidence="1">Uncharacterized protein</fullName>
    </submittedName>
</protein>
<organism evidence="1 2">
    <name type="scientific">Avena sativa</name>
    <name type="common">Oat</name>
    <dbReference type="NCBI Taxonomy" id="4498"/>
    <lineage>
        <taxon>Eukaryota</taxon>
        <taxon>Viridiplantae</taxon>
        <taxon>Streptophyta</taxon>
        <taxon>Embryophyta</taxon>
        <taxon>Tracheophyta</taxon>
        <taxon>Spermatophyta</taxon>
        <taxon>Magnoliopsida</taxon>
        <taxon>Liliopsida</taxon>
        <taxon>Poales</taxon>
        <taxon>Poaceae</taxon>
        <taxon>BOP clade</taxon>
        <taxon>Pooideae</taxon>
        <taxon>Poodae</taxon>
        <taxon>Poeae</taxon>
        <taxon>Poeae Chloroplast Group 1 (Aveneae type)</taxon>
        <taxon>Aveninae</taxon>
        <taxon>Avena</taxon>
    </lineage>
</organism>
<reference evidence="1" key="2">
    <citation type="submission" date="2025-09" db="UniProtKB">
        <authorList>
            <consortium name="EnsemblPlants"/>
        </authorList>
    </citation>
    <scope>IDENTIFICATION</scope>
</reference>
<name>A0ACD5ZJY2_AVESA</name>
<reference evidence="1" key="1">
    <citation type="submission" date="2021-05" db="EMBL/GenBank/DDBJ databases">
        <authorList>
            <person name="Scholz U."/>
            <person name="Mascher M."/>
            <person name="Fiebig A."/>
        </authorList>
    </citation>
    <scope>NUCLEOTIDE SEQUENCE [LARGE SCALE GENOMIC DNA]</scope>
</reference>
<keyword evidence="2" id="KW-1185">Reference proteome</keyword>
<sequence length="80" mass="9790">MITQYVKQTFVSSHRDRGRQKRDFRRLWITRINAAMRVYKVFDSYSKLIHKPYKKKLILNHKMLVQEAVSNPNNLYMIFQ</sequence>
<proteinExistence type="predicted"/>